<feature type="domain" description="Small-subunit processome Utp12" evidence="8">
    <location>
        <begin position="862"/>
        <end position="965"/>
    </location>
</feature>
<evidence type="ECO:0000256" key="4">
    <source>
        <dbReference type="ARBA" id="ARBA00023242"/>
    </source>
</evidence>
<feature type="repeat" description="WD" evidence="6">
    <location>
        <begin position="599"/>
        <end position="640"/>
    </location>
</feature>
<dbReference type="Gene3D" id="2.130.10.10">
    <property type="entry name" value="YVTN repeat-like/Quinoprotein amine dehydrogenase"/>
    <property type="match status" value="4"/>
</dbReference>
<feature type="repeat" description="WD" evidence="6">
    <location>
        <begin position="421"/>
        <end position="461"/>
    </location>
</feature>
<dbReference type="Pfam" id="PF04003">
    <property type="entry name" value="Utp12"/>
    <property type="match status" value="1"/>
</dbReference>
<feature type="region of interest" description="Disordered" evidence="7">
    <location>
        <begin position="987"/>
        <end position="1009"/>
    </location>
</feature>
<keyword evidence="4" id="KW-0539">Nucleus</keyword>
<feature type="region of interest" description="Disordered" evidence="7">
    <location>
        <begin position="827"/>
        <end position="847"/>
    </location>
</feature>
<comment type="caution">
    <text evidence="9">The sequence shown here is derived from an EMBL/GenBank/DDBJ whole genome shotgun (WGS) entry which is preliminary data.</text>
</comment>
<dbReference type="GO" id="GO:0034388">
    <property type="term" value="C:Pwp2p-containing subcomplex of 90S preribosome"/>
    <property type="evidence" value="ECO:0007669"/>
    <property type="project" value="TreeGrafter"/>
</dbReference>
<comment type="subcellular location">
    <subcellularLocation>
        <location evidence="1">Nucleus</location>
        <location evidence="1">Nucleolus</location>
    </subcellularLocation>
</comment>
<feature type="repeat" description="WD" evidence="6">
    <location>
        <begin position="141"/>
        <end position="186"/>
    </location>
</feature>
<dbReference type="PRINTS" id="PR00320">
    <property type="entry name" value="GPROTEINBRPT"/>
</dbReference>
<dbReference type="Proteomes" id="UP001211907">
    <property type="component" value="Unassembled WGS sequence"/>
</dbReference>
<dbReference type="PROSITE" id="PS00678">
    <property type="entry name" value="WD_REPEATS_1"/>
    <property type="match status" value="2"/>
</dbReference>
<dbReference type="InterPro" id="IPR020472">
    <property type="entry name" value="WD40_PAC1"/>
</dbReference>
<dbReference type="InterPro" id="IPR001680">
    <property type="entry name" value="WD40_rpt"/>
</dbReference>
<dbReference type="SMART" id="SM00320">
    <property type="entry name" value="WD40"/>
    <property type="match status" value="12"/>
</dbReference>
<dbReference type="Pfam" id="PF25173">
    <property type="entry name" value="Beta-prop_WDR3_1st"/>
    <property type="match status" value="1"/>
</dbReference>
<evidence type="ECO:0000313" key="10">
    <source>
        <dbReference type="Proteomes" id="UP001211907"/>
    </source>
</evidence>
<evidence type="ECO:0000256" key="1">
    <source>
        <dbReference type="ARBA" id="ARBA00004604"/>
    </source>
</evidence>
<dbReference type="FunFam" id="2.130.10.10:FF:000157">
    <property type="entry name" value="WD repeat domain 3"/>
    <property type="match status" value="1"/>
</dbReference>
<feature type="repeat" description="WD" evidence="6">
    <location>
        <begin position="502"/>
        <end position="534"/>
    </location>
</feature>
<organism evidence="9 10">
    <name type="scientific">Physocladia obscura</name>
    <dbReference type="NCBI Taxonomy" id="109957"/>
    <lineage>
        <taxon>Eukaryota</taxon>
        <taxon>Fungi</taxon>
        <taxon>Fungi incertae sedis</taxon>
        <taxon>Chytridiomycota</taxon>
        <taxon>Chytridiomycota incertae sedis</taxon>
        <taxon>Chytridiomycetes</taxon>
        <taxon>Chytridiales</taxon>
        <taxon>Chytriomycetaceae</taxon>
        <taxon>Physocladia</taxon>
    </lineage>
</organism>
<dbReference type="FunFam" id="2.130.10.10:FF:000178">
    <property type="entry name" value="WD repeat domain 3"/>
    <property type="match status" value="1"/>
</dbReference>
<dbReference type="EMBL" id="JADGJH010002958">
    <property type="protein sequence ID" value="KAJ3093886.1"/>
    <property type="molecule type" value="Genomic_DNA"/>
</dbReference>
<feature type="repeat" description="WD" evidence="6">
    <location>
        <begin position="641"/>
        <end position="682"/>
    </location>
</feature>
<dbReference type="AlphaFoldDB" id="A0AAD5SRJ5"/>
<evidence type="ECO:0000256" key="5">
    <source>
        <dbReference type="ARBA" id="ARBA00038229"/>
    </source>
</evidence>
<dbReference type="InterPro" id="IPR007148">
    <property type="entry name" value="SSU_processome_Utp12"/>
</dbReference>
<dbReference type="InterPro" id="IPR051570">
    <property type="entry name" value="TBC1_cilium_biogenesis"/>
</dbReference>
<dbReference type="PANTHER" id="PTHR19853:SF0">
    <property type="entry name" value="WD REPEAT-CONTAINING PROTEIN 3"/>
    <property type="match status" value="1"/>
</dbReference>
<dbReference type="CDD" id="cd00200">
    <property type="entry name" value="WD40"/>
    <property type="match status" value="1"/>
</dbReference>
<keyword evidence="3" id="KW-0677">Repeat</keyword>
<gene>
    <name evidence="9" type="ORF">HK100_006363</name>
</gene>
<sequence>MPKLYLKYAEAALLGLVASGPVVFLTPRVALAACLEVGVAWDLRSGEAVGRLADDDNSAEVTAVARAATGVVALGYGDGRVRLFRVDAGGADAVLVATLAGHRAAVCALAFDASCARLASAGRDTDVVVWDVVGERGLFRLRGHKDLVSAVAFVEHSPTRCNHLVSASKDSSVKLWDLNTNHCVETVVAHRGEVGAMALVPAASSSPPVWSLVTGGSEGEVRVWKLHLQTLSEKLEPVDNGAISSSYNPDGMELDDAELAQDAATAKTLKKSLVFHGLLERQSKERVLNIKVHDSLRYLVVQGSDRIAEIYKIRTAAELQKREARLKRRNKEKNKTGGEEAEEHSSLLTIADEIPRISAIRCGAKIKSIDISPATASSLSTSKETHTFQIICTLTSNQIEVHTAGIDSKDEPTRQDIILDAAGHRNDIRTLALNSDDTLLLSGSHTAVKLWSIESRKCLATMESGYALCSSFIPGNNHVIVGTKTGELQIFQLGSHTMIENIQAHEGAIWSLQVWPDRRGITTGSADKDVKFWEFALVEDVNGGAAGKKLTLTHVRTLKLSEDVLCVRHSHDGKLLAVSLLDSTIKVFYADTLKFFLSLYGHTLPVLSMDISSDGTLIATGSADKSVKLWGLDFGDCHRSLRAHEDSVMAVKWIFGTHYLVTAGKDKLVKWWDADKFEQIMKVQGHHGEVWALAVGKYGSIVVSGSHDRSIRIWEKTDEQFAIEEERELELEEMFEKNQLDEEERNNAQAIGSGVLTDADIDGTSKSIGAIGTKNEQTEVGDAARKTTQTLLAGEKIISAMDIWEEETEKLQLDAAALKKWQEENAKKGAADTLDKTPAVPPPKPEPRNPYILAAKLDGYPPEAYVLYVVEGIRSGDLEQALLVLPFLKVVELLKILLVWVQKEWNTAISSRVLHHILQTHQNEIVTSRVCRPILLQLKTLLPATIRKERDAIGFNLAGLKYMKREWDASHSLEFLDAIGVVADEKNEEKGKSNNNSKNKRKRVVVVSR</sequence>
<evidence type="ECO:0000259" key="8">
    <source>
        <dbReference type="Pfam" id="PF04003"/>
    </source>
</evidence>
<comment type="similarity">
    <text evidence="5">Belongs to the WD repeat WDR3/UTP12 family.</text>
</comment>
<name>A0AAD5SRJ5_9FUNG</name>
<protein>
    <recommendedName>
        <fullName evidence="8">Small-subunit processome Utp12 domain-containing protein</fullName>
    </recommendedName>
</protein>
<dbReference type="GO" id="GO:0030515">
    <property type="term" value="F:snoRNA binding"/>
    <property type="evidence" value="ECO:0007669"/>
    <property type="project" value="TreeGrafter"/>
</dbReference>
<dbReference type="GO" id="GO:0030490">
    <property type="term" value="P:maturation of SSU-rRNA"/>
    <property type="evidence" value="ECO:0007669"/>
    <property type="project" value="TreeGrafter"/>
</dbReference>
<dbReference type="PANTHER" id="PTHR19853">
    <property type="entry name" value="WD REPEAT CONTAINING PROTEIN 3 WDR3"/>
    <property type="match status" value="1"/>
</dbReference>
<evidence type="ECO:0000256" key="7">
    <source>
        <dbReference type="SAM" id="MobiDB-lite"/>
    </source>
</evidence>
<keyword evidence="2 6" id="KW-0853">WD repeat</keyword>
<dbReference type="InterPro" id="IPR036322">
    <property type="entry name" value="WD40_repeat_dom_sf"/>
</dbReference>
<dbReference type="PROSITE" id="PS50082">
    <property type="entry name" value="WD_REPEATS_2"/>
    <property type="match status" value="7"/>
</dbReference>
<evidence type="ECO:0000256" key="6">
    <source>
        <dbReference type="PROSITE-ProRule" id="PRU00221"/>
    </source>
</evidence>
<feature type="repeat" description="WD" evidence="6">
    <location>
        <begin position="99"/>
        <end position="132"/>
    </location>
</feature>
<dbReference type="PROSITE" id="PS50294">
    <property type="entry name" value="WD_REPEATS_REGION"/>
    <property type="match status" value="6"/>
</dbReference>
<evidence type="ECO:0000256" key="2">
    <source>
        <dbReference type="ARBA" id="ARBA00022574"/>
    </source>
</evidence>
<dbReference type="SUPFAM" id="SSF50978">
    <property type="entry name" value="WD40 repeat-like"/>
    <property type="match status" value="2"/>
</dbReference>
<dbReference type="InterPro" id="IPR019775">
    <property type="entry name" value="WD40_repeat_CS"/>
</dbReference>
<dbReference type="GO" id="GO:0032040">
    <property type="term" value="C:small-subunit processome"/>
    <property type="evidence" value="ECO:0007669"/>
    <property type="project" value="TreeGrafter"/>
</dbReference>
<feature type="compositionally biased region" description="Basic residues" evidence="7">
    <location>
        <begin position="998"/>
        <end position="1009"/>
    </location>
</feature>
<reference evidence="9" key="1">
    <citation type="submission" date="2020-05" db="EMBL/GenBank/DDBJ databases">
        <title>Phylogenomic resolution of chytrid fungi.</title>
        <authorList>
            <person name="Stajich J.E."/>
            <person name="Amses K."/>
            <person name="Simmons R."/>
            <person name="Seto K."/>
            <person name="Myers J."/>
            <person name="Bonds A."/>
            <person name="Quandt C.A."/>
            <person name="Barry K."/>
            <person name="Liu P."/>
            <person name="Grigoriev I."/>
            <person name="Longcore J.E."/>
            <person name="James T.Y."/>
        </authorList>
    </citation>
    <scope>NUCLEOTIDE SEQUENCE</scope>
    <source>
        <strain evidence="9">JEL0513</strain>
    </source>
</reference>
<accession>A0AAD5SRJ5</accession>
<dbReference type="InterPro" id="IPR015943">
    <property type="entry name" value="WD40/YVTN_repeat-like_dom_sf"/>
</dbReference>
<evidence type="ECO:0000256" key="3">
    <source>
        <dbReference type="ARBA" id="ARBA00022737"/>
    </source>
</evidence>
<proteinExistence type="inferred from homology"/>
<feature type="repeat" description="WD" evidence="6">
    <location>
        <begin position="683"/>
        <end position="715"/>
    </location>
</feature>
<keyword evidence="10" id="KW-1185">Reference proteome</keyword>
<evidence type="ECO:0000313" key="9">
    <source>
        <dbReference type="EMBL" id="KAJ3093886.1"/>
    </source>
</evidence>
<dbReference type="Pfam" id="PF25172">
    <property type="entry name" value="Beta-prop_WDR3_2nd"/>
    <property type="match status" value="1"/>
</dbReference>